<keyword evidence="2" id="KW-1185">Reference proteome</keyword>
<reference evidence="1" key="1">
    <citation type="submission" date="2022-09" db="EMBL/GenBank/DDBJ databases">
        <authorList>
            <person name="Yuan C."/>
            <person name="Ke Z."/>
        </authorList>
    </citation>
    <scope>NUCLEOTIDE SEQUENCE</scope>
    <source>
        <strain evidence="1">LB-8</strain>
    </source>
</reference>
<reference evidence="1" key="2">
    <citation type="submission" date="2023-04" db="EMBL/GenBank/DDBJ databases">
        <title>Paracnuella aquatica gen. nov., sp. nov., a member of the family Chitinophagaceae isolated from a hot spring.</title>
        <authorList>
            <person name="Wang C."/>
        </authorList>
    </citation>
    <scope>NUCLEOTIDE SEQUENCE</scope>
    <source>
        <strain evidence="1">LB-8</strain>
    </source>
</reference>
<name>A0A9X3B8J8_9BACT</name>
<proteinExistence type="predicted"/>
<organism evidence="1 2">
    <name type="scientific">Paraflavisolibacter caeni</name>
    <dbReference type="NCBI Taxonomy" id="2982496"/>
    <lineage>
        <taxon>Bacteria</taxon>
        <taxon>Pseudomonadati</taxon>
        <taxon>Bacteroidota</taxon>
        <taxon>Chitinophagia</taxon>
        <taxon>Chitinophagales</taxon>
        <taxon>Chitinophagaceae</taxon>
        <taxon>Paraflavisolibacter</taxon>
    </lineage>
</organism>
<accession>A0A9X3B8J8</accession>
<dbReference type="AlphaFoldDB" id="A0A9X3B8J8"/>
<dbReference type="RefSeq" id="WP_279297316.1">
    <property type="nucleotide sequence ID" value="NZ_JAOTIF010000008.1"/>
</dbReference>
<dbReference type="EMBL" id="JAOTIF010000008">
    <property type="protein sequence ID" value="MCU7549876.1"/>
    <property type="molecule type" value="Genomic_DNA"/>
</dbReference>
<gene>
    <name evidence="1" type="ORF">OCK74_12160</name>
</gene>
<sequence length="86" mass="9714">MKFAVDQMQNPQSIVIEKGGIFKEGILIAGSIGTISENEHSIIFFKLLSTLIKKEFIKVGTFYVGKYAKQKLDHGWRLVTNEKSPK</sequence>
<comment type="caution">
    <text evidence="1">The sequence shown here is derived from an EMBL/GenBank/DDBJ whole genome shotgun (WGS) entry which is preliminary data.</text>
</comment>
<dbReference type="Proteomes" id="UP001155483">
    <property type="component" value="Unassembled WGS sequence"/>
</dbReference>
<evidence type="ECO:0000313" key="2">
    <source>
        <dbReference type="Proteomes" id="UP001155483"/>
    </source>
</evidence>
<protein>
    <submittedName>
        <fullName evidence="1">Uncharacterized protein</fullName>
    </submittedName>
</protein>
<evidence type="ECO:0000313" key="1">
    <source>
        <dbReference type="EMBL" id="MCU7549876.1"/>
    </source>
</evidence>